<dbReference type="OrthoDB" id="47494at2759"/>
<dbReference type="InterPro" id="IPR036188">
    <property type="entry name" value="FAD/NAD-bd_sf"/>
</dbReference>
<comment type="cofactor">
    <cofactor evidence="1">
        <name>FAD</name>
        <dbReference type="ChEBI" id="CHEBI:57692"/>
    </cofactor>
</comment>
<dbReference type="PANTHER" id="PTHR47178:SF2">
    <property type="entry name" value="FAD-BINDING DOMAIN-CONTAINING PROTEIN"/>
    <property type="match status" value="1"/>
</dbReference>
<dbReference type="HOGENOM" id="CLU_009665_3_2_1"/>
<dbReference type="STRING" id="913774.A0A0C3H7B0"/>
<dbReference type="EMBL" id="KN832879">
    <property type="protein sequence ID" value="KIM99104.1"/>
    <property type="molecule type" value="Genomic_DNA"/>
</dbReference>
<evidence type="ECO:0000256" key="1">
    <source>
        <dbReference type="ARBA" id="ARBA00001974"/>
    </source>
</evidence>
<feature type="domain" description="FAD-binding" evidence="7">
    <location>
        <begin position="7"/>
        <end position="46"/>
    </location>
</feature>
<protein>
    <recommendedName>
        <fullName evidence="7">FAD-binding domain-containing protein</fullName>
    </recommendedName>
</protein>
<feature type="domain" description="FAD-binding" evidence="7">
    <location>
        <begin position="302"/>
        <end position="363"/>
    </location>
</feature>
<keyword evidence="4" id="KW-0560">Oxidoreductase</keyword>
<evidence type="ECO:0000313" key="8">
    <source>
        <dbReference type="EMBL" id="KIM99104.1"/>
    </source>
</evidence>
<organism evidence="8 9">
    <name type="scientific">Oidiodendron maius (strain Zn)</name>
    <dbReference type="NCBI Taxonomy" id="913774"/>
    <lineage>
        <taxon>Eukaryota</taxon>
        <taxon>Fungi</taxon>
        <taxon>Dikarya</taxon>
        <taxon>Ascomycota</taxon>
        <taxon>Pezizomycotina</taxon>
        <taxon>Leotiomycetes</taxon>
        <taxon>Leotiomycetes incertae sedis</taxon>
        <taxon>Myxotrichaceae</taxon>
        <taxon>Oidiodendron</taxon>
    </lineage>
</organism>
<evidence type="ECO:0000256" key="5">
    <source>
        <dbReference type="ARBA" id="ARBA00023033"/>
    </source>
</evidence>
<gene>
    <name evidence="8" type="ORF">OIDMADRAFT_181553</name>
</gene>
<keyword evidence="9" id="KW-1185">Reference proteome</keyword>
<dbReference type="Gene3D" id="3.50.50.60">
    <property type="entry name" value="FAD/NAD(P)-binding domain"/>
    <property type="match status" value="1"/>
</dbReference>
<reference evidence="8 9" key="1">
    <citation type="submission" date="2014-04" db="EMBL/GenBank/DDBJ databases">
        <authorList>
            <consortium name="DOE Joint Genome Institute"/>
            <person name="Kuo A."/>
            <person name="Martino E."/>
            <person name="Perotto S."/>
            <person name="Kohler A."/>
            <person name="Nagy L.G."/>
            <person name="Floudas D."/>
            <person name="Copeland A."/>
            <person name="Barry K.W."/>
            <person name="Cichocki N."/>
            <person name="Veneault-Fourrey C."/>
            <person name="LaButti K."/>
            <person name="Lindquist E.A."/>
            <person name="Lipzen A."/>
            <person name="Lundell T."/>
            <person name="Morin E."/>
            <person name="Murat C."/>
            <person name="Sun H."/>
            <person name="Tunlid A."/>
            <person name="Henrissat B."/>
            <person name="Grigoriev I.V."/>
            <person name="Hibbett D.S."/>
            <person name="Martin F."/>
            <person name="Nordberg H.P."/>
            <person name="Cantor M.N."/>
            <person name="Hua S.X."/>
        </authorList>
    </citation>
    <scope>NUCLEOTIDE SEQUENCE [LARGE SCALE GENOMIC DNA]</scope>
    <source>
        <strain evidence="8 9">Zn</strain>
    </source>
</reference>
<name>A0A0C3H7B0_OIDMZ</name>
<accession>A0A0C3H7B0</accession>
<feature type="coiled-coil region" evidence="6">
    <location>
        <begin position="339"/>
        <end position="366"/>
    </location>
</feature>
<evidence type="ECO:0000256" key="3">
    <source>
        <dbReference type="ARBA" id="ARBA00022827"/>
    </source>
</evidence>
<dbReference type="Proteomes" id="UP000054321">
    <property type="component" value="Unassembled WGS sequence"/>
</dbReference>
<reference evidence="9" key="2">
    <citation type="submission" date="2015-01" db="EMBL/GenBank/DDBJ databases">
        <title>Evolutionary Origins and Diversification of the Mycorrhizal Mutualists.</title>
        <authorList>
            <consortium name="DOE Joint Genome Institute"/>
            <consortium name="Mycorrhizal Genomics Consortium"/>
            <person name="Kohler A."/>
            <person name="Kuo A."/>
            <person name="Nagy L.G."/>
            <person name="Floudas D."/>
            <person name="Copeland A."/>
            <person name="Barry K.W."/>
            <person name="Cichocki N."/>
            <person name="Veneault-Fourrey C."/>
            <person name="LaButti K."/>
            <person name="Lindquist E.A."/>
            <person name="Lipzen A."/>
            <person name="Lundell T."/>
            <person name="Morin E."/>
            <person name="Murat C."/>
            <person name="Riley R."/>
            <person name="Ohm R."/>
            <person name="Sun H."/>
            <person name="Tunlid A."/>
            <person name="Henrissat B."/>
            <person name="Grigoriev I.V."/>
            <person name="Hibbett D.S."/>
            <person name="Martin F."/>
        </authorList>
    </citation>
    <scope>NUCLEOTIDE SEQUENCE [LARGE SCALE GENOMIC DNA]</scope>
    <source>
        <strain evidence="9">Zn</strain>
    </source>
</reference>
<dbReference type="InterPro" id="IPR002938">
    <property type="entry name" value="FAD-bd"/>
</dbReference>
<dbReference type="InParanoid" id="A0A0C3H7B0"/>
<proteinExistence type="predicted"/>
<dbReference type="Pfam" id="PF01494">
    <property type="entry name" value="FAD_binding_3"/>
    <property type="match status" value="2"/>
</dbReference>
<keyword evidence="3" id="KW-0274">FAD</keyword>
<dbReference type="GO" id="GO:0004497">
    <property type="term" value="F:monooxygenase activity"/>
    <property type="evidence" value="ECO:0007669"/>
    <property type="project" value="UniProtKB-KW"/>
</dbReference>
<dbReference type="AlphaFoldDB" id="A0A0C3H7B0"/>
<evidence type="ECO:0000256" key="4">
    <source>
        <dbReference type="ARBA" id="ARBA00023002"/>
    </source>
</evidence>
<dbReference type="GO" id="GO:0071949">
    <property type="term" value="F:FAD binding"/>
    <property type="evidence" value="ECO:0007669"/>
    <property type="project" value="InterPro"/>
</dbReference>
<evidence type="ECO:0000256" key="2">
    <source>
        <dbReference type="ARBA" id="ARBA00022630"/>
    </source>
</evidence>
<dbReference type="SUPFAM" id="SSF51905">
    <property type="entry name" value="FAD/NAD(P)-binding domain"/>
    <property type="match status" value="1"/>
</dbReference>
<keyword evidence="5" id="KW-0503">Monooxygenase</keyword>
<evidence type="ECO:0000313" key="9">
    <source>
        <dbReference type="Proteomes" id="UP000054321"/>
    </source>
</evidence>
<evidence type="ECO:0000259" key="7">
    <source>
        <dbReference type="Pfam" id="PF01494"/>
    </source>
</evidence>
<dbReference type="PRINTS" id="PR00420">
    <property type="entry name" value="RNGMNOXGNASE"/>
</dbReference>
<sequence>MADLEDFHVLIIGAGSTGLLLAQGLKQNGIKSTVYEREDSSSYQTRPREWGMTLHWGSSFISKCIPPAMHTRLNEICCDPFYGDNDLTLPHYNGKTGEKLFDMPGEQPRRISRRKLRNFLSEGINYGKELKSISSDGPQVIGSFADGTSAQGTIIVGCDGAKSIVREVLLGKDVAKLEDIDINMINISCAYSADTAKLLRTKHPCFKNSYHPTQGTMFWQSIQDVKDPGRPETWLFQNILSWIGAPRPEDLPDQASRTAFFKSKAEEYAEPWRSGALEIPDDLTFGIDRTTMFTPSMSWSDVLGGNVTLAGDAAHAMPPHRGQGLNNALEDAARLVGELTAARDGKKSLNEAIREYEEDMRARTLKEIPISVMQAKMVHSWEDLMNAPMIKMGMNKLKEENKKRAAASAESSS</sequence>
<keyword evidence="2" id="KW-0285">Flavoprotein</keyword>
<evidence type="ECO:0000256" key="6">
    <source>
        <dbReference type="SAM" id="Coils"/>
    </source>
</evidence>
<keyword evidence="6" id="KW-0175">Coiled coil</keyword>
<dbReference type="PANTHER" id="PTHR47178">
    <property type="entry name" value="MONOOXYGENASE, FAD-BINDING"/>
    <property type="match status" value="1"/>
</dbReference>